<comment type="similarity">
    <text evidence="1">Belongs to the multi antimicrobial extrusion (MATE) (TC 2.A.66.1) family.</text>
</comment>
<dbReference type="InterPro" id="IPR002528">
    <property type="entry name" value="MATE_fam"/>
</dbReference>
<dbReference type="AlphaFoldDB" id="A0A3P6TYW7"/>
<evidence type="ECO:0008006" key="5">
    <source>
        <dbReference type="Google" id="ProtNLM"/>
    </source>
</evidence>
<feature type="transmembrane region" description="Helical" evidence="2">
    <location>
        <begin position="53"/>
        <end position="72"/>
    </location>
</feature>
<keyword evidence="2" id="KW-0812">Transmembrane</keyword>
<dbReference type="OrthoDB" id="6275612at2759"/>
<evidence type="ECO:0000256" key="2">
    <source>
        <dbReference type="SAM" id="Phobius"/>
    </source>
</evidence>
<evidence type="ECO:0000313" key="4">
    <source>
        <dbReference type="Proteomes" id="UP000281553"/>
    </source>
</evidence>
<feature type="transmembrane region" description="Helical" evidence="2">
    <location>
        <begin position="107"/>
        <end position="126"/>
    </location>
</feature>
<dbReference type="Pfam" id="PF01554">
    <property type="entry name" value="MatE"/>
    <property type="match status" value="1"/>
</dbReference>
<keyword evidence="4" id="KW-1185">Reference proteome</keyword>
<protein>
    <recommendedName>
        <fullName evidence="5">Multidrug and toxin extrusion protein</fullName>
    </recommendedName>
</protein>
<keyword evidence="2" id="KW-1133">Transmembrane helix</keyword>
<dbReference type="Proteomes" id="UP000281553">
    <property type="component" value="Unassembled WGS sequence"/>
</dbReference>
<evidence type="ECO:0000313" key="3">
    <source>
        <dbReference type="EMBL" id="VDK86755.1"/>
    </source>
</evidence>
<keyword evidence="2" id="KW-0472">Membrane</keyword>
<gene>
    <name evidence="3" type="ORF">DILT_LOCUS3925</name>
</gene>
<proteinExistence type="inferred from homology"/>
<dbReference type="GO" id="GO:0042910">
    <property type="term" value="F:xenobiotic transmembrane transporter activity"/>
    <property type="evidence" value="ECO:0007669"/>
    <property type="project" value="InterPro"/>
</dbReference>
<evidence type="ECO:0000256" key="1">
    <source>
        <dbReference type="ARBA" id="ARBA00010199"/>
    </source>
</evidence>
<accession>A0A3P6TYW7</accession>
<dbReference type="PANTHER" id="PTHR11206">
    <property type="entry name" value="MULTIDRUG RESISTANCE PROTEIN"/>
    <property type="match status" value="1"/>
</dbReference>
<dbReference type="GO" id="GO:0015297">
    <property type="term" value="F:antiporter activity"/>
    <property type="evidence" value="ECO:0007669"/>
    <property type="project" value="InterPro"/>
</dbReference>
<feature type="transmembrane region" description="Helical" evidence="2">
    <location>
        <begin position="205"/>
        <end position="224"/>
    </location>
</feature>
<organism evidence="3 4">
    <name type="scientific">Dibothriocephalus latus</name>
    <name type="common">Fish tapeworm</name>
    <name type="synonym">Diphyllobothrium latum</name>
    <dbReference type="NCBI Taxonomy" id="60516"/>
    <lineage>
        <taxon>Eukaryota</taxon>
        <taxon>Metazoa</taxon>
        <taxon>Spiralia</taxon>
        <taxon>Lophotrochozoa</taxon>
        <taxon>Platyhelminthes</taxon>
        <taxon>Cestoda</taxon>
        <taxon>Eucestoda</taxon>
        <taxon>Diphyllobothriidea</taxon>
        <taxon>Diphyllobothriidae</taxon>
        <taxon>Dibothriocephalus</taxon>
    </lineage>
</organism>
<sequence length="271" mass="30471">MDMAIRYIERSFTLSAGLLATILLTALRGEIPKLFSNDPGVIEMAKDYFPSMITFQFIDAINGINMGIVRGVGKQKIGAVVCCVCMYLIGGPAGLSLMFLTNLRVSGFWWGLSIGALAQAVSYTIINVRIDWTRECERAAKRTVINFVGDTNEAKIENADSPPGYDFRGEKLYNEEKEDDEEEEEEEGREPVKGCPPKVLLTRSLFVSIMVLTVIVSVCCRLFLDWSNYFPSYCLLRNSTLLPIPKKSDRLANPQQFKWLQRDCIDILPSQ</sequence>
<reference evidence="3 4" key="1">
    <citation type="submission" date="2018-11" db="EMBL/GenBank/DDBJ databases">
        <authorList>
            <consortium name="Pathogen Informatics"/>
        </authorList>
    </citation>
    <scope>NUCLEOTIDE SEQUENCE [LARGE SCALE GENOMIC DNA]</scope>
</reference>
<name>A0A3P6TYW7_DIBLA</name>
<dbReference type="GO" id="GO:0016020">
    <property type="term" value="C:membrane"/>
    <property type="evidence" value="ECO:0007669"/>
    <property type="project" value="InterPro"/>
</dbReference>
<feature type="transmembrane region" description="Helical" evidence="2">
    <location>
        <begin position="79"/>
        <end position="101"/>
    </location>
</feature>
<dbReference type="EMBL" id="UYRU01044513">
    <property type="protein sequence ID" value="VDK86755.1"/>
    <property type="molecule type" value="Genomic_DNA"/>
</dbReference>